<organism evidence="2 3">
    <name type="scientific">Salinisphaera aquimarina</name>
    <dbReference type="NCBI Taxonomy" id="2094031"/>
    <lineage>
        <taxon>Bacteria</taxon>
        <taxon>Pseudomonadati</taxon>
        <taxon>Pseudomonadota</taxon>
        <taxon>Gammaproteobacteria</taxon>
        <taxon>Salinisphaerales</taxon>
        <taxon>Salinisphaeraceae</taxon>
        <taxon>Salinisphaera</taxon>
    </lineage>
</organism>
<sequence length="157" mass="17780">MLRQDDMLEMLSLSRETFRYWRGKLPPLSMRGQGHKARYSTGDLLALKCVIALIQEHGQSISAVRRVAVPLFEACRHEHWEALRDKGLLISYMNGTATPACSILDRPIDARDSDDFVRAGLFITVIERDLHAETIDTDRVPHVNTDTLKEAPHESGQ</sequence>
<keyword evidence="3" id="KW-1185">Reference proteome</keyword>
<dbReference type="InterPro" id="IPR000551">
    <property type="entry name" value="MerR-type_HTH_dom"/>
</dbReference>
<dbReference type="EMBL" id="JBHRSS010000004">
    <property type="protein sequence ID" value="MFC3104323.1"/>
    <property type="molecule type" value="Genomic_DNA"/>
</dbReference>
<dbReference type="SUPFAM" id="SSF46955">
    <property type="entry name" value="Putative DNA-binding domain"/>
    <property type="match status" value="1"/>
</dbReference>
<accession>A0ABV7ER38</accession>
<comment type="caution">
    <text evidence="2">The sequence shown here is derived from an EMBL/GenBank/DDBJ whole genome shotgun (WGS) entry which is preliminary data.</text>
</comment>
<proteinExistence type="predicted"/>
<evidence type="ECO:0000259" key="1">
    <source>
        <dbReference type="Pfam" id="PF13411"/>
    </source>
</evidence>
<dbReference type="Gene3D" id="1.10.1660.10">
    <property type="match status" value="1"/>
</dbReference>
<dbReference type="InterPro" id="IPR009061">
    <property type="entry name" value="DNA-bd_dom_put_sf"/>
</dbReference>
<dbReference type="Proteomes" id="UP001595462">
    <property type="component" value="Unassembled WGS sequence"/>
</dbReference>
<name>A0ABV7ER38_9GAMM</name>
<feature type="domain" description="HTH merR-type" evidence="1">
    <location>
        <begin position="9"/>
        <end position="67"/>
    </location>
</feature>
<evidence type="ECO:0000313" key="2">
    <source>
        <dbReference type="EMBL" id="MFC3104323.1"/>
    </source>
</evidence>
<evidence type="ECO:0000313" key="3">
    <source>
        <dbReference type="Proteomes" id="UP001595462"/>
    </source>
</evidence>
<dbReference type="RefSeq" id="WP_380689323.1">
    <property type="nucleotide sequence ID" value="NZ_JBHRSS010000004.1"/>
</dbReference>
<dbReference type="Pfam" id="PF13411">
    <property type="entry name" value="MerR_1"/>
    <property type="match status" value="1"/>
</dbReference>
<gene>
    <name evidence="2" type="ORF">ACFOSU_10530</name>
</gene>
<protein>
    <submittedName>
        <fullName evidence="2">MerR family transcriptional regulator</fullName>
    </submittedName>
</protein>
<reference evidence="3" key="1">
    <citation type="journal article" date="2019" name="Int. J. Syst. Evol. Microbiol.">
        <title>The Global Catalogue of Microorganisms (GCM) 10K type strain sequencing project: providing services to taxonomists for standard genome sequencing and annotation.</title>
        <authorList>
            <consortium name="The Broad Institute Genomics Platform"/>
            <consortium name="The Broad Institute Genome Sequencing Center for Infectious Disease"/>
            <person name="Wu L."/>
            <person name="Ma J."/>
        </authorList>
    </citation>
    <scope>NUCLEOTIDE SEQUENCE [LARGE SCALE GENOMIC DNA]</scope>
    <source>
        <strain evidence="3">KCTC 52640</strain>
    </source>
</reference>